<organism evidence="2 3">
    <name type="scientific">Caminicella sporogenes DSM 14501</name>
    <dbReference type="NCBI Taxonomy" id="1121266"/>
    <lineage>
        <taxon>Bacteria</taxon>
        <taxon>Bacillati</taxon>
        <taxon>Bacillota</taxon>
        <taxon>Clostridia</taxon>
        <taxon>Peptostreptococcales</taxon>
        <taxon>Caminicellaceae</taxon>
        <taxon>Caminicella</taxon>
    </lineage>
</organism>
<feature type="transmembrane region" description="Helical" evidence="1">
    <location>
        <begin position="603"/>
        <end position="628"/>
    </location>
</feature>
<evidence type="ECO:0000313" key="3">
    <source>
        <dbReference type="Proteomes" id="UP000184082"/>
    </source>
</evidence>
<dbReference type="RefSeq" id="WP_072965985.1">
    <property type="nucleotide sequence ID" value="NZ_FRAJ01000005.1"/>
</dbReference>
<reference evidence="2 3" key="1">
    <citation type="submission" date="2016-11" db="EMBL/GenBank/DDBJ databases">
        <authorList>
            <person name="Jaros S."/>
            <person name="Januszkiewicz K."/>
            <person name="Wedrychowicz H."/>
        </authorList>
    </citation>
    <scope>NUCLEOTIDE SEQUENCE [LARGE SCALE GENOMIC DNA]</scope>
    <source>
        <strain evidence="2 3">DSM 14501</strain>
    </source>
</reference>
<protein>
    <submittedName>
        <fullName evidence="2">Phage-related protein</fullName>
    </submittedName>
</protein>
<keyword evidence="1" id="KW-1133">Transmembrane helix</keyword>
<keyword evidence="1" id="KW-0472">Membrane</keyword>
<dbReference type="Proteomes" id="UP000184082">
    <property type="component" value="Unassembled WGS sequence"/>
</dbReference>
<keyword evidence="3" id="KW-1185">Reference proteome</keyword>
<dbReference type="SUPFAM" id="SSF48371">
    <property type="entry name" value="ARM repeat"/>
    <property type="match status" value="1"/>
</dbReference>
<dbReference type="EMBL" id="FRAJ01000005">
    <property type="protein sequence ID" value="SHJ88142.1"/>
    <property type="molecule type" value="Genomic_DNA"/>
</dbReference>
<dbReference type="InterPro" id="IPR016024">
    <property type="entry name" value="ARM-type_fold"/>
</dbReference>
<gene>
    <name evidence="2" type="ORF">SAMN02745883_00689</name>
</gene>
<sequence>MTIEELRVLISAETSGLRREINNVRRQMSGLSRSVRNSTAGITRAFKMLKVAIIAIGIGKVIKDSIMSGMEAIESENLFEVSLGRMADSARKWSEELQKTLGLNGYEIRKNLGVLYNMTTSMGLTESSAYDLSTSLTKLAYDMASFYNLRPEEAFNKIRAGITGETEPLKALGILVDENTIKQVAYKNGIAAVGAELTQQQKVMARYLAIMEQTKNAQGDLARTIDSPANQLRILRTQLELLKINLGQAFMPIVQVVLPILTSLAKWLVTVTNLLKQFTHALFGISKTQTKQASTAVKAAKSQIQVGKAIEKAGEKAKGSIAGFDEINQLQEQTKQTGGKVGDISLGEPVEIKNTEISSEQLEDTNIGEKAKEFKTLFEPIIESFEKLKTSVEPLIGNISKGLKFFYSEILEPLGKWTISKAVPSFLDLLREAISLLNPVIEDLKPLGKWLWDKFLKPMGSFVADTFISTLDSITESLKKIGDWMTDNKKVVENITKAVAAFFLAWKVTELLAFIQMSGGVIKVLKSVKDAIVACTVAKIADKFETIALIALYAKDFIASLVKTTAKLVINAGAWLLNAAAVAVWNAVCEIGTIVTAAFEAALAMLTSPITLVIMAIVALVAGIVILIKHWDKVKKAAKICWDKIVKIWRKANNWFNENVIKPVEELFKKLWEQIAKQASETWNKIVKVWKIVHKWFDDNVIIPISNLFSSLREKISTAFSKAIESTKEKFEGLVSFITGIFTSNWRRAWEEVKKIFKGIVESLTGIFKSVINSIIDIFNTFIRYWNKIEFKVPSVRIPGLGKVGGFSVGVPKIAEIPKLARGGIIDRPTLAMIGERGKEAVVPLENTSFVNTLATAVGNAVLAAMQVSNFNSQSSSVVEGKEIVIQLDGTKLARIMLPKIDRELQRIGAKTIIQPV</sequence>
<dbReference type="STRING" id="1121266.SAMN02745883_00689"/>
<proteinExistence type="predicted"/>
<accession>A0A1M6MXK4</accession>
<dbReference type="AlphaFoldDB" id="A0A1M6MXK4"/>
<evidence type="ECO:0000313" key="2">
    <source>
        <dbReference type="EMBL" id="SHJ88142.1"/>
    </source>
</evidence>
<name>A0A1M6MXK4_9FIRM</name>
<evidence type="ECO:0000256" key="1">
    <source>
        <dbReference type="SAM" id="Phobius"/>
    </source>
</evidence>
<keyword evidence="1" id="KW-0812">Transmembrane</keyword>